<feature type="transmembrane region" description="Helical" evidence="1">
    <location>
        <begin position="246"/>
        <end position="264"/>
    </location>
</feature>
<keyword evidence="4" id="KW-1185">Reference proteome</keyword>
<evidence type="ECO:0000259" key="2">
    <source>
        <dbReference type="Pfam" id="PF01757"/>
    </source>
</evidence>
<dbReference type="PANTHER" id="PTHR23028">
    <property type="entry name" value="ACETYLTRANSFERASE"/>
    <property type="match status" value="1"/>
</dbReference>
<dbReference type="Pfam" id="PF01757">
    <property type="entry name" value="Acyl_transf_3"/>
    <property type="match status" value="1"/>
</dbReference>
<dbReference type="PANTHER" id="PTHR23028:SF128">
    <property type="entry name" value="ACYLTRANSFERASE 3 DOMAIN-CONTAINING PROTEIN"/>
    <property type="match status" value="1"/>
</dbReference>
<reference evidence="3" key="1">
    <citation type="submission" date="2022-11" db="EMBL/GenBank/DDBJ databases">
        <authorList>
            <person name="Petersen C."/>
        </authorList>
    </citation>
    <scope>NUCLEOTIDE SEQUENCE</scope>
    <source>
        <strain evidence="3">IBT 30069</strain>
    </source>
</reference>
<evidence type="ECO:0000313" key="4">
    <source>
        <dbReference type="Proteomes" id="UP001149165"/>
    </source>
</evidence>
<keyword evidence="1" id="KW-0812">Transmembrane</keyword>
<proteinExistence type="predicted"/>
<protein>
    <recommendedName>
        <fullName evidence="2">Acyltransferase 3 domain-containing protein</fullName>
    </recommendedName>
</protein>
<keyword evidence="1" id="KW-0472">Membrane</keyword>
<dbReference type="AlphaFoldDB" id="A0A9W9EKA7"/>
<organism evidence="3 4">
    <name type="scientific">Penicillium angulare</name>
    <dbReference type="NCBI Taxonomy" id="116970"/>
    <lineage>
        <taxon>Eukaryota</taxon>
        <taxon>Fungi</taxon>
        <taxon>Dikarya</taxon>
        <taxon>Ascomycota</taxon>
        <taxon>Pezizomycotina</taxon>
        <taxon>Eurotiomycetes</taxon>
        <taxon>Eurotiomycetidae</taxon>
        <taxon>Eurotiales</taxon>
        <taxon>Aspergillaceae</taxon>
        <taxon>Penicillium</taxon>
    </lineage>
</organism>
<evidence type="ECO:0000256" key="1">
    <source>
        <dbReference type="SAM" id="Phobius"/>
    </source>
</evidence>
<feature type="transmembrane region" description="Helical" evidence="1">
    <location>
        <begin position="12"/>
        <end position="32"/>
    </location>
</feature>
<dbReference type="GO" id="GO:0016747">
    <property type="term" value="F:acyltransferase activity, transferring groups other than amino-acyl groups"/>
    <property type="evidence" value="ECO:0007669"/>
    <property type="project" value="InterPro"/>
</dbReference>
<feature type="transmembrane region" description="Helical" evidence="1">
    <location>
        <begin position="52"/>
        <end position="74"/>
    </location>
</feature>
<feature type="domain" description="Acyltransferase 3" evidence="2">
    <location>
        <begin position="8"/>
        <end position="385"/>
    </location>
</feature>
<dbReference type="InterPro" id="IPR002656">
    <property type="entry name" value="Acyl_transf_3_dom"/>
</dbReference>
<feature type="transmembrane region" description="Helical" evidence="1">
    <location>
        <begin position="103"/>
        <end position="120"/>
    </location>
</feature>
<keyword evidence="1" id="KW-1133">Transmembrane helix</keyword>
<evidence type="ECO:0000313" key="3">
    <source>
        <dbReference type="EMBL" id="KAJ5083274.1"/>
    </source>
</evidence>
<dbReference type="Proteomes" id="UP001149165">
    <property type="component" value="Unassembled WGS sequence"/>
</dbReference>
<gene>
    <name evidence="3" type="ORF">N7456_012701</name>
</gene>
<comment type="caution">
    <text evidence="3">The sequence shown here is derived from an EMBL/GenBank/DDBJ whole genome shotgun (WGS) entry which is preliminary data.</text>
</comment>
<feature type="transmembrane region" description="Helical" evidence="1">
    <location>
        <begin position="204"/>
        <end position="226"/>
    </location>
</feature>
<accession>A0A9W9EKA7</accession>
<sequence length="437" mass="49727">MSHQTRTNNWVDGLRGIAALVVVTYHLCSSFANWLNSPATQENGEVFFFQYPFLRLVVAGRLAVALFFIITGYVNSFYSFKQIRAGDHTLVLSKLSRNTITRVGKLVVPTNIAIFFSWLVCQLDGYRVAKQVDSSWIRVVAAGRGPTFSRAILGLYRNLVLFWHGGTSPYDPVYWTIPFFLKGSMLVYLTLMATTFTRPKFTKWLLIFLYCFAWSGGQALMETNVYAGMFLAELNADYGAQAPSMMPWPISVLMMLGGLFLASFPDENPTWVPWSRALNSLAQYIVPTGGEINRYVVSFGTTLFVFGVFFSRQGRQILSHPFMNFLGRISFPIYLLHDTLIRTILSWLIYRQSIFQKGLSPTDHEGKPMWFERGGTLTFAIAMPLFYIILIYIAHLWTIYVDPPCGRLVLWFSKQAFGEDDDSALMNKEKLEGILKT</sequence>
<dbReference type="EMBL" id="JAPQKH010000008">
    <property type="protein sequence ID" value="KAJ5083274.1"/>
    <property type="molecule type" value="Genomic_DNA"/>
</dbReference>
<feature type="transmembrane region" description="Helical" evidence="1">
    <location>
        <begin position="377"/>
        <end position="400"/>
    </location>
</feature>
<name>A0A9W9EKA7_9EURO</name>
<dbReference type="OrthoDB" id="5405781at2759"/>
<feature type="transmembrane region" description="Helical" evidence="1">
    <location>
        <begin position="173"/>
        <end position="192"/>
    </location>
</feature>
<reference evidence="3" key="2">
    <citation type="journal article" date="2023" name="IMA Fungus">
        <title>Comparative genomic study of the Penicillium genus elucidates a diverse pangenome and 15 lateral gene transfer events.</title>
        <authorList>
            <person name="Petersen C."/>
            <person name="Sorensen T."/>
            <person name="Nielsen M.R."/>
            <person name="Sondergaard T.E."/>
            <person name="Sorensen J.L."/>
            <person name="Fitzpatrick D.A."/>
            <person name="Frisvad J.C."/>
            <person name="Nielsen K.L."/>
        </authorList>
    </citation>
    <scope>NUCLEOTIDE SEQUENCE</scope>
    <source>
        <strain evidence="3">IBT 30069</strain>
    </source>
</reference>
<dbReference type="InterPro" id="IPR050879">
    <property type="entry name" value="Acyltransferase_3"/>
</dbReference>